<dbReference type="RefSeq" id="WP_033503608.1">
    <property type="nucleotide sequence ID" value="NZ_CP011786.1"/>
</dbReference>
<feature type="region of interest" description="Disordered" evidence="1">
    <location>
        <begin position="51"/>
        <end position="77"/>
    </location>
</feature>
<accession>A0A086Z1U8</accession>
<dbReference type="OrthoDB" id="3242799at2"/>
<feature type="compositionally biased region" description="Low complexity" evidence="1">
    <location>
        <begin position="51"/>
        <end position="60"/>
    </location>
</feature>
<evidence type="ECO:0000313" key="3">
    <source>
        <dbReference type="EMBL" id="KFI40498.1"/>
    </source>
</evidence>
<keyword evidence="2" id="KW-1133">Transmembrane helix</keyword>
<gene>
    <name evidence="3" type="ORF">BACT_1202</name>
</gene>
<dbReference type="AlphaFoldDB" id="A0A086Z1U8"/>
<reference evidence="3 4" key="1">
    <citation type="submission" date="2014-03" db="EMBL/GenBank/DDBJ databases">
        <title>Genomics of Bifidobacteria.</title>
        <authorList>
            <person name="Ventura M."/>
            <person name="Milani C."/>
            <person name="Lugli G.A."/>
        </authorList>
    </citation>
    <scope>NUCLEOTIDE SEQUENCE [LARGE SCALE GENOMIC DNA]</scope>
    <source>
        <strain evidence="3 4">DSM 22766</strain>
    </source>
</reference>
<dbReference type="eggNOG" id="ENOG5033B3F">
    <property type="taxonomic scope" value="Bacteria"/>
</dbReference>
<proteinExistence type="predicted"/>
<dbReference type="KEGG" id="bact:AB656_04630"/>
<evidence type="ECO:0000256" key="1">
    <source>
        <dbReference type="SAM" id="MobiDB-lite"/>
    </source>
</evidence>
<keyword evidence="2" id="KW-0812">Transmembrane</keyword>
<evidence type="ECO:0000256" key="2">
    <source>
        <dbReference type="SAM" id="Phobius"/>
    </source>
</evidence>
<keyword evidence="2" id="KW-0472">Membrane</keyword>
<keyword evidence="4" id="KW-1185">Reference proteome</keyword>
<dbReference type="Proteomes" id="UP000029015">
    <property type="component" value="Unassembled WGS sequence"/>
</dbReference>
<dbReference type="PATRIC" id="fig|1437605.7.peg.950"/>
<name>A0A086Z1U8_9BIFI</name>
<comment type="caution">
    <text evidence="3">The sequence shown here is derived from an EMBL/GenBank/DDBJ whole genome shotgun (WGS) entry which is preliminary data.</text>
</comment>
<organism evidence="3 4">
    <name type="scientific">Bifidobacterium actinocoloniiforme DSM 22766</name>
    <dbReference type="NCBI Taxonomy" id="1437605"/>
    <lineage>
        <taxon>Bacteria</taxon>
        <taxon>Bacillati</taxon>
        <taxon>Actinomycetota</taxon>
        <taxon>Actinomycetes</taxon>
        <taxon>Bifidobacteriales</taxon>
        <taxon>Bifidobacteriaceae</taxon>
        <taxon>Bifidobacterium</taxon>
    </lineage>
</organism>
<dbReference type="EMBL" id="JGYK01000001">
    <property type="protein sequence ID" value="KFI40498.1"/>
    <property type="molecule type" value="Genomic_DNA"/>
</dbReference>
<evidence type="ECO:0000313" key="4">
    <source>
        <dbReference type="Proteomes" id="UP000029015"/>
    </source>
</evidence>
<sequence>MPENKPEVKPQSQTAAVRRRRLSVVIGAAVIVILVLFSAFVWPHWAPRSSTAVPAASSSTGGDVAPSQTQPTIKAQPLPQGASDLLKAMPDSVGAFARLNAQAAADWQSASPLEEYQLTYSTGAAAKDVTLRVAQWSQEEDASKQYEALAAAQHGKELASGKVKVSGKATGSYSEHEVDGDAKRAVVVWRNATAIFQAEGPKASVDAFYQAFPL</sequence>
<protein>
    <submittedName>
        <fullName evidence="3">Uncharacterized protein</fullName>
    </submittedName>
</protein>
<feature type="transmembrane region" description="Helical" evidence="2">
    <location>
        <begin position="21"/>
        <end position="42"/>
    </location>
</feature>
<dbReference type="STRING" id="1437605.AB656_04630"/>